<keyword evidence="7" id="KW-1185">Reference proteome</keyword>
<dbReference type="GO" id="GO:0003700">
    <property type="term" value="F:DNA-binding transcription factor activity"/>
    <property type="evidence" value="ECO:0007669"/>
    <property type="project" value="TreeGrafter"/>
</dbReference>
<evidence type="ECO:0000256" key="2">
    <source>
        <dbReference type="ARBA" id="ARBA00023242"/>
    </source>
</evidence>
<proteinExistence type="predicted"/>
<feature type="region of interest" description="Disordered" evidence="4">
    <location>
        <begin position="374"/>
        <end position="393"/>
    </location>
</feature>
<evidence type="ECO:0000256" key="4">
    <source>
        <dbReference type="SAM" id="MobiDB-lite"/>
    </source>
</evidence>
<evidence type="ECO:0000313" key="7">
    <source>
        <dbReference type="Proteomes" id="UP000652761"/>
    </source>
</evidence>
<dbReference type="Proteomes" id="UP000652761">
    <property type="component" value="Unassembled WGS sequence"/>
</dbReference>
<evidence type="ECO:0000256" key="3">
    <source>
        <dbReference type="PROSITE-ProRule" id="PRU00357"/>
    </source>
</evidence>
<comment type="subcellular location">
    <subcellularLocation>
        <location evidence="1 3">Nucleus</location>
    </subcellularLocation>
</comment>
<reference evidence="6" key="1">
    <citation type="submission" date="2017-07" db="EMBL/GenBank/DDBJ databases">
        <title>Taro Niue Genome Assembly and Annotation.</title>
        <authorList>
            <person name="Atibalentja N."/>
            <person name="Keating K."/>
            <person name="Fields C.J."/>
        </authorList>
    </citation>
    <scope>NUCLEOTIDE SEQUENCE</scope>
    <source>
        <strain evidence="6">Niue_2</strain>
        <tissue evidence="6">Leaf</tissue>
    </source>
</reference>
<dbReference type="InterPro" id="IPR010402">
    <property type="entry name" value="CCT_domain"/>
</dbReference>
<dbReference type="PROSITE" id="PS51017">
    <property type="entry name" value="CCT"/>
    <property type="match status" value="1"/>
</dbReference>
<dbReference type="PANTHER" id="PTHR31319:SF110">
    <property type="entry name" value="CCT MOTIF FAMILY PROTEIN"/>
    <property type="match status" value="1"/>
</dbReference>
<accession>A0A843VH51</accession>
<name>A0A843VH51_COLES</name>
<evidence type="ECO:0000256" key="1">
    <source>
        <dbReference type="ARBA" id="ARBA00004123"/>
    </source>
</evidence>
<dbReference type="EMBL" id="NMUH01001678">
    <property type="protein sequence ID" value="MQL94456.1"/>
    <property type="molecule type" value="Genomic_DNA"/>
</dbReference>
<evidence type="ECO:0000313" key="6">
    <source>
        <dbReference type="EMBL" id="MQL94456.1"/>
    </source>
</evidence>
<organism evidence="6 7">
    <name type="scientific">Colocasia esculenta</name>
    <name type="common">Wild taro</name>
    <name type="synonym">Arum esculentum</name>
    <dbReference type="NCBI Taxonomy" id="4460"/>
    <lineage>
        <taxon>Eukaryota</taxon>
        <taxon>Viridiplantae</taxon>
        <taxon>Streptophyta</taxon>
        <taxon>Embryophyta</taxon>
        <taxon>Tracheophyta</taxon>
        <taxon>Spermatophyta</taxon>
        <taxon>Magnoliopsida</taxon>
        <taxon>Liliopsida</taxon>
        <taxon>Araceae</taxon>
        <taxon>Aroideae</taxon>
        <taxon>Colocasieae</taxon>
        <taxon>Colocasia</taxon>
    </lineage>
</organism>
<dbReference type="OrthoDB" id="153872at2759"/>
<dbReference type="GO" id="GO:0009909">
    <property type="term" value="P:regulation of flower development"/>
    <property type="evidence" value="ECO:0007669"/>
    <property type="project" value="InterPro"/>
</dbReference>
<dbReference type="AlphaFoldDB" id="A0A843VH51"/>
<sequence>MDAEQSPPPYHQHNWLWNSSSLHEGISSPITAQILDFCDDGDIFSETLRNSEVSSCSGGGGGAGSGSAGICCYDDISLPSDFSPFTSMDASALSALLDSQPQPEPEPDIVLSGSYPSMQPTPLPLAAVYHASSYLSNSQDHFDATALSNINNPLNGYSSYSSDPLLSLSAAPPQLAPPSLPSVFDDDCMLSLSSYMGLDSSPASTSCSFMAPTIGGALYAGSMGGTASGEGLGFYPGSMVVGAESVMATQEVVVDYQGESGGCGGGMGFYAADSMTHQRIYGTSGDLQVSGDHPHLVNGCGSPTPLASDVASLDESTFKVGRLSVEERKEKIHRYMKKRNERNFTKKIKYACRKTLADSRPRVRGRFAKNDEFGEAMKPNSIHHDQDDEEEESQLCFSGKELGDAKYSSIVTVSLSLPIDAKTFAAVSAFYYGVDVAITPFNVAPLRIAAELLEMAEDETSG</sequence>
<comment type="caution">
    <text evidence="6">The sequence shown here is derived from an EMBL/GenBank/DDBJ whole genome shotgun (WGS) entry which is preliminary data.</text>
</comment>
<keyword evidence="2 3" id="KW-0539">Nucleus</keyword>
<evidence type="ECO:0000259" key="5">
    <source>
        <dbReference type="PROSITE" id="PS51017"/>
    </source>
</evidence>
<gene>
    <name evidence="6" type="ORF">Taro_027114</name>
</gene>
<dbReference type="InterPro" id="IPR045281">
    <property type="entry name" value="CONSTANS-like"/>
</dbReference>
<dbReference type="Pfam" id="PF06203">
    <property type="entry name" value="CCT"/>
    <property type="match status" value="1"/>
</dbReference>
<protein>
    <recommendedName>
        <fullName evidence="5">CCT domain-containing protein</fullName>
    </recommendedName>
</protein>
<dbReference type="PANTHER" id="PTHR31319">
    <property type="entry name" value="ZINC FINGER PROTEIN CONSTANS-LIKE 4"/>
    <property type="match status" value="1"/>
</dbReference>
<feature type="domain" description="CCT" evidence="5">
    <location>
        <begin position="328"/>
        <end position="370"/>
    </location>
</feature>
<dbReference type="GO" id="GO:0005634">
    <property type="term" value="C:nucleus"/>
    <property type="evidence" value="ECO:0007669"/>
    <property type="project" value="UniProtKB-SubCell"/>
</dbReference>